<dbReference type="Pfam" id="PF00126">
    <property type="entry name" value="HTH_1"/>
    <property type="match status" value="1"/>
</dbReference>
<feature type="domain" description="HTH lysR-type" evidence="1">
    <location>
        <begin position="748"/>
        <end position="807"/>
    </location>
</feature>
<dbReference type="InterPro" id="IPR000847">
    <property type="entry name" value="LysR_HTH_N"/>
</dbReference>
<dbReference type="Proteomes" id="UP001216579">
    <property type="component" value="Unassembled WGS sequence"/>
</dbReference>
<dbReference type="Pfam" id="PF06527">
    <property type="entry name" value="TniQ"/>
    <property type="match status" value="1"/>
</dbReference>
<name>A0ABT5ZRK1_9ACTN</name>
<dbReference type="SUPFAM" id="SSF46785">
    <property type="entry name" value="Winged helix' DNA-binding domain"/>
    <property type="match status" value="1"/>
</dbReference>
<dbReference type="RefSeq" id="WP_276095524.1">
    <property type="nucleotide sequence ID" value="NZ_JARJBC010000017.1"/>
</dbReference>
<reference evidence="2 3" key="1">
    <citation type="submission" date="2023-03" db="EMBL/GenBank/DDBJ databases">
        <title>Draft genome sequence of Streptomyces sp. RB6PN23 isolated from peat swamp forest in Thailand.</title>
        <authorList>
            <person name="Klaysubun C."/>
            <person name="Duangmal K."/>
        </authorList>
    </citation>
    <scope>NUCLEOTIDE SEQUENCE [LARGE SCALE GENOMIC DNA]</scope>
    <source>
        <strain evidence="2 3">RB6PN23</strain>
    </source>
</reference>
<keyword evidence="3" id="KW-1185">Reference proteome</keyword>
<dbReference type="InterPro" id="IPR036388">
    <property type="entry name" value="WH-like_DNA-bd_sf"/>
</dbReference>
<organism evidence="2 3">
    <name type="scientific">Streptomyces silvisoli</name>
    <dbReference type="NCBI Taxonomy" id="3034235"/>
    <lineage>
        <taxon>Bacteria</taxon>
        <taxon>Bacillati</taxon>
        <taxon>Actinomycetota</taxon>
        <taxon>Actinomycetes</taxon>
        <taxon>Kitasatosporales</taxon>
        <taxon>Streptomycetaceae</taxon>
        <taxon>Streptomyces</taxon>
    </lineage>
</organism>
<sequence>MTSTATPRRILPLRVALLPGEGLDSWLEALARRNGLTVQAMATALHLPLPDRGQVRSHALVTSIPSEALRDVEQQAGLAHRCLDQAVLNPALPLGPQRARASRYCPACLSERDGRWLLRWRMPWVFACTRHRVILNDTCPACHAYPRTASACRTSLRPPGVCTAWTAGRTCLHPLSDAPATALASGHPLLAAQEWIDTVLNTAESHGGSPALETAARVFADLHLLTGWLLRQLTTAEVRALGPVIEKAWHQHHHPDAIPWRLRPLDAAVAGLITTYARPLLDTGDHQAIARIRDLLHRAGGPTWACPSGMAAQHWPRLSTQTQARFLRAADPNFRSFDRLRLRSCVASAALPPPVTDPSAARARHIPQLLWPHWTIRLLASPHVLVDSFRAAVSACLLIPGAPTRNTAAITAHLHPYLRRRLTFSLRALAAQGHQQIFAVICHLADYLDEHGSPIDYQRRREVIPAEAITATEWQRLCRLTGAQQGRARRLLNAQRYVNQLLTGNDLNYPRHPLTLRSVRDRGQYLKFTSTLTAPQHQALTEHAAAVLQRLGIDEPVAWHPPDRCCGQLQLPGRTPEDVDRAALHRLVIVEQRPLRSAATELGTSAFHIRQVLKHSSPPDSWTPPTREFFEREYLSARKPLRRIAHETGHNRNRLSQCAKDAGIALRHGVDPIPIDVDWLADQYLVRKRSIADIAHMRGVGTSTIQRSLHRYGITTRPPGTGSLPSRLITWDDTLPHDIRRAVDGKATGWQRLARFQTIAAFPNLHAAARHLGVEPSALVHQLRQLERSIGTQLLHRATAARPIKLTGRGAALLRDLARPEIQAIRETACGARSTMSKKTKTP</sequence>
<dbReference type="InterPro" id="IPR009492">
    <property type="entry name" value="TniQ"/>
</dbReference>
<dbReference type="Gene3D" id="1.10.10.10">
    <property type="entry name" value="Winged helix-like DNA-binding domain superfamily/Winged helix DNA-binding domain"/>
    <property type="match status" value="1"/>
</dbReference>
<evidence type="ECO:0000313" key="2">
    <source>
        <dbReference type="EMBL" id="MDF3292442.1"/>
    </source>
</evidence>
<dbReference type="InterPro" id="IPR036390">
    <property type="entry name" value="WH_DNA-bd_sf"/>
</dbReference>
<protein>
    <submittedName>
        <fullName evidence="2">TniQ family protein</fullName>
    </submittedName>
</protein>
<evidence type="ECO:0000259" key="1">
    <source>
        <dbReference type="PROSITE" id="PS50931"/>
    </source>
</evidence>
<gene>
    <name evidence="2" type="ORF">P3G67_25050</name>
</gene>
<evidence type="ECO:0000313" key="3">
    <source>
        <dbReference type="Proteomes" id="UP001216579"/>
    </source>
</evidence>
<dbReference type="PROSITE" id="PS50931">
    <property type="entry name" value="HTH_LYSR"/>
    <property type="match status" value="1"/>
</dbReference>
<comment type="caution">
    <text evidence="2">The sequence shown here is derived from an EMBL/GenBank/DDBJ whole genome shotgun (WGS) entry which is preliminary data.</text>
</comment>
<dbReference type="EMBL" id="JARJBC010000017">
    <property type="protein sequence ID" value="MDF3292442.1"/>
    <property type="molecule type" value="Genomic_DNA"/>
</dbReference>
<proteinExistence type="predicted"/>
<accession>A0ABT5ZRK1</accession>